<dbReference type="Pfam" id="PF19723">
    <property type="entry name" value="DUF6216"/>
    <property type="match status" value="1"/>
</dbReference>
<dbReference type="KEGG" id="pgz:C2E15_16240"/>
<dbReference type="InterPro" id="IPR046188">
    <property type="entry name" value="DUF6216"/>
</dbReference>
<keyword evidence="1" id="KW-0472">Membrane</keyword>
<dbReference type="Proteomes" id="UP000238365">
    <property type="component" value="Chromosome"/>
</dbReference>
<keyword evidence="1" id="KW-1133">Transmembrane helix</keyword>
<proteinExistence type="predicted"/>
<protein>
    <submittedName>
        <fullName evidence="2">Uncharacterized protein</fullName>
    </submittedName>
</protein>
<organism evidence="2 3">
    <name type="scientific">Mixta gaviniae</name>
    <dbReference type="NCBI Taxonomy" id="665914"/>
    <lineage>
        <taxon>Bacteria</taxon>
        <taxon>Pseudomonadati</taxon>
        <taxon>Pseudomonadota</taxon>
        <taxon>Gammaproteobacteria</taxon>
        <taxon>Enterobacterales</taxon>
        <taxon>Erwiniaceae</taxon>
        <taxon>Mixta</taxon>
    </lineage>
</organism>
<keyword evidence="3" id="KW-1185">Reference proteome</keyword>
<dbReference type="EMBL" id="CP026377">
    <property type="protein sequence ID" value="AUX94466.1"/>
    <property type="molecule type" value="Genomic_DNA"/>
</dbReference>
<evidence type="ECO:0000313" key="2">
    <source>
        <dbReference type="EMBL" id="AUX94466.1"/>
    </source>
</evidence>
<accession>A0A1X1E5H4</accession>
<reference evidence="2 3" key="1">
    <citation type="submission" date="2018-01" db="EMBL/GenBank/DDBJ databases">
        <title>Complete and assembled Genome of Pantoea gaviniae DSM22758T.</title>
        <authorList>
            <person name="Stevens M.J.A."/>
            <person name="Zurfluh K."/>
            <person name="Stephan R."/>
        </authorList>
    </citation>
    <scope>NUCLEOTIDE SEQUENCE [LARGE SCALE GENOMIC DNA]</scope>
    <source>
        <strain evidence="2 3">DSM 22758</strain>
    </source>
</reference>
<keyword evidence="1" id="KW-0812">Transmembrane</keyword>
<evidence type="ECO:0000256" key="1">
    <source>
        <dbReference type="SAM" id="Phobius"/>
    </source>
</evidence>
<dbReference type="OrthoDB" id="6629674at2"/>
<feature type="transmembrane region" description="Helical" evidence="1">
    <location>
        <begin position="158"/>
        <end position="184"/>
    </location>
</feature>
<dbReference type="AlphaFoldDB" id="A0A1X1E5H4"/>
<feature type="transmembrane region" description="Helical" evidence="1">
    <location>
        <begin position="43"/>
        <end position="67"/>
    </location>
</feature>
<gene>
    <name evidence="2" type="ORF">C2E15_16240</name>
</gene>
<evidence type="ECO:0000313" key="3">
    <source>
        <dbReference type="Proteomes" id="UP000238365"/>
    </source>
</evidence>
<sequence>MIISLCEIVFNVVANAKEPDITHNLVLLKTRLFKPFNVKLTPVGWAALAIGLSFFFIASCISSYYVIKINRVPEGSTWLTLKATNEDFAISTSSATGVALRPSWSITSETCKTGKSQELVDYGKMSGLLHKFICGALTEKKDQEEIKKSITDFSHNQGIISFLLMVLFIVSTWFFISLVMTAVYTNKVRAVILKEQQEAFNYLT</sequence>
<name>A0A1X1E5H4_9GAMM</name>
<dbReference type="RefSeq" id="WP_104958288.1">
    <property type="nucleotide sequence ID" value="NZ_CP026377.1"/>
</dbReference>